<dbReference type="EMBL" id="NMUH01000218">
    <property type="protein sequence ID" value="MQL74657.1"/>
    <property type="molecule type" value="Genomic_DNA"/>
</dbReference>
<sequence>MYCKIWKKDFVKLPVATKELIFRDLQLTYQWERAEKTDREMLAHMSAMHHSWRSKQKKRFNGKSLDDAIVSVPAGVDSSD</sequence>
<keyword evidence="2" id="KW-1185">Reference proteome</keyword>
<protein>
    <submittedName>
        <fullName evidence="1">Uncharacterized protein</fullName>
    </submittedName>
</protein>
<proteinExistence type="predicted"/>
<comment type="caution">
    <text evidence="1">The sequence shown here is derived from an EMBL/GenBank/DDBJ whole genome shotgun (WGS) entry which is preliminary data.</text>
</comment>
<dbReference type="AlphaFoldDB" id="A0A843TXR9"/>
<dbReference type="Proteomes" id="UP000652761">
    <property type="component" value="Unassembled WGS sequence"/>
</dbReference>
<name>A0A843TXR9_COLES</name>
<evidence type="ECO:0000313" key="1">
    <source>
        <dbReference type="EMBL" id="MQL74657.1"/>
    </source>
</evidence>
<organism evidence="1 2">
    <name type="scientific">Colocasia esculenta</name>
    <name type="common">Wild taro</name>
    <name type="synonym">Arum esculentum</name>
    <dbReference type="NCBI Taxonomy" id="4460"/>
    <lineage>
        <taxon>Eukaryota</taxon>
        <taxon>Viridiplantae</taxon>
        <taxon>Streptophyta</taxon>
        <taxon>Embryophyta</taxon>
        <taxon>Tracheophyta</taxon>
        <taxon>Spermatophyta</taxon>
        <taxon>Magnoliopsida</taxon>
        <taxon>Liliopsida</taxon>
        <taxon>Araceae</taxon>
        <taxon>Aroideae</taxon>
        <taxon>Colocasieae</taxon>
        <taxon>Colocasia</taxon>
    </lineage>
</organism>
<reference evidence="1" key="1">
    <citation type="submission" date="2017-07" db="EMBL/GenBank/DDBJ databases">
        <title>Taro Niue Genome Assembly and Annotation.</title>
        <authorList>
            <person name="Atibalentja N."/>
            <person name="Keating K."/>
            <person name="Fields C.J."/>
        </authorList>
    </citation>
    <scope>NUCLEOTIDE SEQUENCE</scope>
    <source>
        <strain evidence="1">Niue_2</strain>
        <tissue evidence="1">Leaf</tissue>
    </source>
</reference>
<accession>A0A843TXR9</accession>
<gene>
    <name evidence="1" type="ORF">Taro_007039</name>
</gene>
<evidence type="ECO:0000313" key="2">
    <source>
        <dbReference type="Proteomes" id="UP000652761"/>
    </source>
</evidence>